<evidence type="ECO:0000256" key="1">
    <source>
        <dbReference type="ARBA" id="ARBA00000085"/>
    </source>
</evidence>
<dbReference type="SUPFAM" id="SSF55874">
    <property type="entry name" value="ATPase domain of HSP90 chaperone/DNA topoisomerase II/histidine kinase"/>
    <property type="match status" value="1"/>
</dbReference>
<dbReference type="CDD" id="cd00082">
    <property type="entry name" value="HisKA"/>
    <property type="match status" value="1"/>
</dbReference>
<feature type="region of interest" description="Disordered" evidence="23">
    <location>
        <begin position="617"/>
        <end position="657"/>
    </location>
</feature>
<feature type="compositionally biased region" description="Low complexity" evidence="23">
    <location>
        <begin position="631"/>
        <end position="651"/>
    </location>
</feature>
<keyword evidence="11" id="KW-0067">ATP-binding</keyword>
<evidence type="ECO:0000259" key="26">
    <source>
        <dbReference type="PROSITE" id="PS50110"/>
    </source>
</evidence>
<evidence type="ECO:0000256" key="10">
    <source>
        <dbReference type="ARBA" id="ARBA00022777"/>
    </source>
</evidence>
<evidence type="ECO:0000256" key="15">
    <source>
        <dbReference type="ARBA" id="ARBA00023136"/>
    </source>
</evidence>
<keyword evidence="6" id="KW-0808">Transferase</keyword>
<feature type="domain" description="HPt" evidence="27">
    <location>
        <begin position="680"/>
        <end position="765"/>
    </location>
</feature>
<keyword evidence="22" id="KW-0175">Coiled coil</keyword>
<dbReference type="CDD" id="cd17546">
    <property type="entry name" value="REC_hyHK_CKI1_RcsC-like"/>
    <property type="match status" value="1"/>
</dbReference>
<dbReference type="PANTHER" id="PTHR45339">
    <property type="entry name" value="HYBRID SIGNAL TRANSDUCTION HISTIDINE KINASE J"/>
    <property type="match status" value="1"/>
</dbReference>
<keyword evidence="12 24" id="KW-1133">Transmembrane helix</keyword>
<evidence type="ECO:0000256" key="18">
    <source>
        <dbReference type="ARBA" id="ARBA00068150"/>
    </source>
</evidence>
<dbReference type="Proteomes" id="UP000316993">
    <property type="component" value="Unassembled WGS sequence"/>
</dbReference>
<evidence type="ECO:0000256" key="19">
    <source>
        <dbReference type="ARBA" id="ARBA00070152"/>
    </source>
</evidence>
<evidence type="ECO:0000256" key="8">
    <source>
        <dbReference type="ARBA" id="ARBA00022729"/>
    </source>
</evidence>
<evidence type="ECO:0000259" key="25">
    <source>
        <dbReference type="PROSITE" id="PS50109"/>
    </source>
</evidence>
<dbReference type="InterPro" id="IPR008207">
    <property type="entry name" value="Sig_transdc_His_kin_Hpt_dom"/>
</dbReference>
<dbReference type="Gene3D" id="1.20.120.160">
    <property type="entry name" value="HPT domain"/>
    <property type="match status" value="1"/>
</dbReference>
<comment type="subunit">
    <text evidence="17">At low DSF concentrations, interacts with RpfF.</text>
</comment>
<name>A0A543LJ76_9BURK</name>
<proteinExistence type="predicted"/>
<feature type="modified residue" description="4-aspartylphosphate" evidence="21">
    <location>
        <position position="544"/>
    </location>
</feature>
<dbReference type="SUPFAM" id="SSF47384">
    <property type="entry name" value="Homodimeric domain of signal transducing histidine kinase"/>
    <property type="match status" value="1"/>
</dbReference>
<keyword evidence="8" id="KW-0732">Signal</keyword>
<evidence type="ECO:0000256" key="7">
    <source>
        <dbReference type="ARBA" id="ARBA00022692"/>
    </source>
</evidence>
<evidence type="ECO:0000256" key="4">
    <source>
        <dbReference type="ARBA" id="ARBA00022475"/>
    </source>
</evidence>
<evidence type="ECO:0000256" key="2">
    <source>
        <dbReference type="ARBA" id="ARBA00004651"/>
    </source>
</evidence>
<evidence type="ECO:0000256" key="14">
    <source>
        <dbReference type="ARBA" id="ARBA00023026"/>
    </source>
</evidence>
<dbReference type="InterPro" id="IPR001789">
    <property type="entry name" value="Sig_transdc_resp-reg_receiver"/>
</dbReference>
<dbReference type="EMBL" id="VFPV01000001">
    <property type="protein sequence ID" value="TQN07409.1"/>
    <property type="molecule type" value="Genomic_DNA"/>
</dbReference>
<dbReference type="GO" id="GO:0005886">
    <property type="term" value="C:plasma membrane"/>
    <property type="evidence" value="ECO:0007669"/>
    <property type="project" value="UniProtKB-SubCell"/>
</dbReference>
<evidence type="ECO:0000256" key="16">
    <source>
        <dbReference type="ARBA" id="ARBA00058004"/>
    </source>
</evidence>
<dbReference type="FunFam" id="1.10.287.130:FF:000002">
    <property type="entry name" value="Two-component osmosensing histidine kinase"/>
    <property type="match status" value="1"/>
</dbReference>
<feature type="domain" description="Response regulatory" evidence="26">
    <location>
        <begin position="495"/>
        <end position="611"/>
    </location>
</feature>
<keyword evidence="9" id="KW-0547">Nucleotide-binding</keyword>
<keyword evidence="10 28" id="KW-0418">Kinase</keyword>
<dbReference type="CDD" id="cd16922">
    <property type="entry name" value="HATPase_EvgS-ArcB-TorS-like"/>
    <property type="match status" value="1"/>
</dbReference>
<evidence type="ECO:0000256" key="17">
    <source>
        <dbReference type="ARBA" id="ARBA00064003"/>
    </source>
</evidence>
<dbReference type="RefSeq" id="WP_170207367.1">
    <property type="nucleotide sequence ID" value="NZ_VFPV01000001.1"/>
</dbReference>
<keyword evidence="5 21" id="KW-0597">Phosphoprotein</keyword>
<dbReference type="InterPro" id="IPR003661">
    <property type="entry name" value="HisK_dim/P_dom"/>
</dbReference>
<dbReference type="PROSITE" id="PS50109">
    <property type="entry name" value="HIS_KIN"/>
    <property type="match status" value="1"/>
</dbReference>
<dbReference type="PROSITE" id="PS50894">
    <property type="entry name" value="HPT"/>
    <property type="match status" value="1"/>
</dbReference>
<evidence type="ECO:0000256" key="6">
    <source>
        <dbReference type="ARBA" id="ARBA00022679"/>
    </source>
</evidence>
<dbReference type="SMART" id="SM00387">
    <property type="entry name" value="HATPase_c"/>
    <property type="match status" value="1"/>
</dbReference>
<keyword evidence="15 24" id="KW-0472">Membrane</keyword>
<dbReference type="Gene3D" id="3.40.50.2300">
    <property type="match status" value="1"/>
</dbReference>
<comment type="caution">
    <text evidence="28">The sequence shown here is derived from an EMBL/GenBank/DDBJ whole genome shotgun (WGS) entry which is preliminary data.</text>
</comment>
<feature type="coiled-coil region" evidence="22">
    <location>
        <begin position="209"/>
        <end position="236"/>
    </location>
</feature>
<dbReference type="InterPro" id="IPR036641">
    <property type="entry name" value="HPT_dom_sf"/>
</dbReference>
<dbReference type="InterPro" id="IPR004358">
    <property type="entry name" value="Sig_transdc_His_kin-like_C"/>
</dbReference>
<dbReference type="GO" id="GO:0000155">
    <property type="term" value="F:phosphorelay sensor kinase activity"/>
    <property type="evidence" value="ECO:0007669"/>
    <property type="project" value="InterPro"/>
</dbReference>
<dbReference type="SMART" id="SM00448">
    <property type="entry name" value="REC"/>
    <property type="match status" value="1"/>
</dbReference>
<evidence type="ECO:0000256" key="12">
    <source>
        <dbReference type="ARBA" id="ARBA00022989"/>
    </source>
</evidence>
<keyword evidence="13" id="KW-0902">Two-component regulatory system</keyword>
<reference evidence="28 29" key="1">
    <citation type="submission" date="2019-06" db="EMBL/GenBank/DDBJ databases">
        <title>Genomic Encyclopedia of Archaeal and Bacterial Type Strains, Phase II (KMG-II): from individual species to whole genera.</title>
        <authorList>
            <person name="Goeker M."/>
        </authorList>
    </citation>
    <scope>NUCLEOTIDE SEQUENCE [LARGE SCALE GENOMIC DNA]</scope>
    <source>
        <strain evidence="28 29">DSM 7270</strain>
    </source>
</reference>
<keyword evidence="4" id="KW-1003">Cell membrane</keyword>
<sequence>MPARRNNRRYLLWLALGTTFMAAAMAVLLALQVTQQRSIRKSSDLRSDSITALAFQLEREFLRLRQALELHAQSEVPKPLNELRLRSDIFASRFQVMHDTPSTTALHEQRAYMETMPRLEALVTRIDQLLGSDKAPSQKEFQQLVEEFNGLGPDVQELTMAANRHVSTLLEEQESTMLTQSGHIMALIVAQLVILLLAAAALAWRQYRQEKERQALQQLTESLQAANAAAEEANRGKSQFLANMSHELRTPFNGVLGMLTLLERTRLDSSQREYVYTARHSADHLLSLLNDILDVSAMEAGKMSIHPVPVQLPPLLEGIEKLMRPLAQQKGLGFAMELTNDLPSWVEADGTRLRQIFLNLVTNAIKFSDAGTVAVRVGRDEKAGPDQPNIYPLRLDVVDEGIGMDHATLTKLFERFAQGDASTSRRFGGTGLGLEISRNLARRMGGDIKAHSVLGQGSTFTVTLPLTLAAPPKLPVSLGQPHTPAASSAELAGLDILVADDQMVNRKYMGALLSSMGHVPRFAENGEQAVAEVQKKLPQLVFMDLHMPVMDGFEATRTLRQWPQYKALPIVALTADVFAQTREKATEAGMTTFIAKPVSVDTIQSLLSEMFAAPATDSTVPASSAPTIKETTSSTAPLTSQQQATAPPQAKRTARRRFKSGDVTSHIDMAMVGEVCVGVTVQGYRSLLQGYFSDESGSLDALLQAMAEGPQETLQAAAHGFKGASSNLGFSKLAALAFHLEKGEYPPEGSTHEQLLDAWEMTHALCLRMGLTDVEAVQERHRKLPKDASTNAG</sequence>
<dbReference type="PROSITE" id="PS50110">
    <property type="entry name" value="RESPONSE_REGULATORY"/>
    <property type="match status" value="1"/>
</dbReference>
<dbReference type="GO" id="GO:0005524">
    <property type="term" value="F:ATP binding"/>
    <property type="evidence" value="ECO:0007669"/>
    <property type="project" value="UniProtKB-KW"/>
</dbReference>
<comment type="catalytic activity">
    <reaction evidence="1">
        <text>ATP + protein L-histidine = ADP + protein N-phospho-L-histidine.</text>
        <dbReference type="EC" id="2.7.13.3"/>
    </reaction>
</comment>
<keyword evidence="14" id="KW-0843">Virulence</keyword>
<evidence type="ECO:0000256" key="3">
    <source>
        <dbReference type="ARBA" id="ARBA00012438"/>
    </source>
</evidence>
<evidence type="ECO:0000256" key="5">
    <source>
        <dbReference type="ARBA" id="ARBA00022553"/>
    </source>
</evidence>
<comment type="function">
    <text evidence="16">Member of the two-component regulatory system BvgS/BvgA. Phosphorylates BvgA via a four-step phosphorelay in response to environmental signals.</text>
</comment>
<feature type="domain" description="Histidine kinase" evidence="25">
    <location>
        <begin position="243"/>
        <end position="468"/>
    </location>
</feature>
<evidence type="ECO:0000256" key="20">
    <source>
        <dbReference type="PROSITE-ProRule" id="PRU00110"/>
    </source>
</evidence>
<dbReference type="FunFam" id="3.30.565.10:FF:000010">
    <property type="entry name" value="Sensor histidine kinase RcsC"/>
    <property type="match status" value="1"/>
</dbReference>
<dbReference type="InterPro" id="IPR036097">
    <property type="entry name" value="HisK_dim/P_sf"/>
</dbReference>
<dbReference type="InterPro" id="IPR036890">
    <property type="entry name" value="HATPase_C_sf"/>
</dbReference>
<feature type="compositionally biased region" description="Polar residues" evidence="23">
    <location>
        <begin position="617"/>
        <end position="630"/>
    </location>
</feature>
<keyword evidence="7 24" id="KW-0812">Transmembrane</keyword>
<dbReference type="Pfam" id="PF00512">
    <property type="entry name" value="HisKA"/>
    <property type="match status" value="1"/>
</dbReference>
<gene>
    <name evidence="28" type="ORF">BDD18_0528</name>
</gene>
<dbReference type="InterPro" id="IPR003594">
    <property type="entry name" value="HATPase_dom"/>
</dbReference>
<protein>
    <recommendedName>
        <fullName evidence="18">Sensory/regulatory protein RpfC</fullName>
        <ecNumber evidence="3">2.7.13.3</ecNumber>
    </recommendedName>
    <alternativeName>
        <fullName evidence="19">Virulence sensor protein BvgS</fullName>
    </alternativeName>
</protein>
<dbReference type="PANTHER" id="PTHR45339:SF1">
    <property type="entry name" value="HYBRID SIGNAL TRANSDUCTION HISTIDINE KINASE J"/>
    <property type="match status" value="1"/>
</dbReference>
<feature type="transmembrane region" description="Helical" evidence="24">
    <location>
        <begin position="184"/>
        <end position="204"/>
    </location>
</feature>
<evidence type="ECO:0000256" key="11">
    <source>
        <dbReference type="ARBA" id="ARBA00022840"/>
    </source>
</evidence>
<evidence type="ECO:0000256" key="23">
    <source>
        <dbReference type="SAM" id="MobiDB-lite"/>
    </source>
</evidence>
<dbReference type="SUPFAM" id="SSF47226">
    <property type="entry name" value="Histidine-containing phosphotransfer domain, HPT domain"/>
    <property type="match status" value="1"/>
</dbReference>
<evidence type="ECO:0000256" key="21">
    <source>
        <dbReference type="PROSITE-ProRule" id="PRU00169"/>
    </source>
</evidence>
<evidence type="ECO:0000259" key="27">
    <source>
        <dbReference type="PROSITE" id="PS50894"/>
    </source>
</evidence>
<dbReference type="AlphaFoldDB" id="A0A543LJ76"/>
<dbReference type="Pfam" id="PF02518">
    <property type="entry name" value="HATPase_c"/>
    <property type="match status" value="1"/>
</dbReference>
<accession>A0A543LJ76</accession>
<dbReference type="Gene3D" id="3.30.565.10">
    <property type="entry name" value="Histidine kinase-like ATPase, C-terminal domain"/>
    <property type="match status" value="1"/>
</dbReference>
<evidence type="ECO:0000313" key="28">
    <source>
        <dbReference type="EMBL" id="TQN07409.1"/>
    </source>
</evidence>
<comment type="subcellular location">
    <subcellularLocation>
        <location evidence="2">Cell membrane</location>
        <topology evidence="2">Multi-pass membrane protein</topology>
    </subcellularLocation>
</comment>
<dbReference type="SUPFAM" id="SSF52172">
    <property type="entry name" value="CheY-like"/>
    <property type="match status" value="1"/>
</dbReference>
<dbReference type="Gene3D" id="1.10.287.130">
    <property type="match status" value="1"/>
</dbReference>
<evidence type="ECO:0000256" key="24">
    <source>
        <dbReference type="SAM" id="Phobius"/>
    </source>
</evidence>
<dbReference type="InterPro" id="IPR005467">
    <property type="entry name" value="His_kinase_dom"/>
</dbReference>
<evidence type="ECO:0000256" key="22">
    <source>
        <dbReference type="SAM" id="Coils"/>
    </source>
</evidence>
<organism evidence="28 29">
    <name type="scientific">Acidovorax temperans</name>
    <dbReference type="NCBI Taxonomy" id="80878"/>
    <lineage>
        <taxon>Bacteria</taxon>
        <taxon>Pseudomonadati</taxon>
        <taxon>Pseudomonadota</taxon>
        <taxon>Betaproteobacteria</taxon>
        <taxon>Burkholderiales</taxon>
        <taxon>Comamonadaceae</taxon>
        <taxon>Acidovorax</taxon>
    </lineage>
</organism>
<dbReference type="PRINTS" id="PR00344">
    <property type="entry name" value="BCTRLSENSOR"/>
</dbReference>
<evidence type="ECO:0000313" key="29">
    <source>
        <dbReference type="Proteomes" id="UP000316993"/>
    </source>
</evidence>
<dbReference type="EC" id="2.7.13.3" evidence="3"/>
<evidence type="ECO:0000256" key="13">
    <source>
        <dbReference type="ARBA" id="ARBA00023012"/>
    </source>
</evidence>
<feature type="modified residue" description="Phosphohistidine" evidence="20">
    <location>
        <position position="719"/>
    </location>
</feature>
<dbReference type="Pfam" id="PF00072">
    <property type="entry name" value="Response_reg"/>
    <property type="match status" value="1"/>
</dbReference>
<evidence type="ECO:0000256" key="9">
    <source>
        <dbReference type="ARBA" id="ARBA00022741"/>
    </source>
</evidence>
<dbReference type="Pfam" id="PF01627">
    <property type="entry name" value="Hpt"/>
    <property type="match status" value="1"/>
</dbReference>
<dbReference type="SMART" id="SM00388">
    <property type="entry name" value="HisKA"/>
    <property type="match status" value="1"/>
</dbReference>
<dbReference type="InterPro" id="IPR011006">
    <property type="entry name" value="CheY-like_superfamily"/>
</dbReference>